<dbReference type="OrthoDB" id="2423025at2759"/>
<feature type="non-terminal residue" evidence="1">
    <location>
        <position position="1"/>
    </location>
</feature>
<dbReference type="Proteomes" id="UP000789342">
    <property type="component" value="Unassembled WGS sequence"/>
</dbReference>
<sequence>ENSGNINYMVGRAILTSKNDKVEKISDIIMNQLPGKVYTYYSADSIGLENGNMEQPQLYSSEFLRSLKIYGLPLGELKLKVENTYYTL</sequence>
<evidence type="ECO:0000313" key="1">
    <source>
        <dbReference type="EMBL" id="CAG8678401.1"/>
    </source>
</evidence>
<dbReference type="AlphaFoldDB" id="A0A9N9HGC9"/>
<accession>A0A9N9HGC9</accession>
<dbReference type="EMBL" id="CAJVPV010013499">
    <property type="protein sequence ID" value="CAG8678401.1"/>
    <property type="molecule type" value="Genomic_DNA"/>
</dbReference>
<evidence type="ECO:0000313" key="2">
    <source>
        <dbReference type="Proteomes" id="UP000789342"/>
    </source>
</evidence>
<gene>
    <name evidence="1" type="ORF">AMORRO_LOCUS11137</name>
</gene>
<dbReference type="PANTHER" id="PTHR10492">
    <property type="match status" value="1"/>
</dbReference>
<proteinExistence type="predicted"/>
<keyword evidence="2" id="KW-1185">Reference proteome</keyword>
<protein>
    <submittedName>
        <fullName evidence="1">4318_t:CDS:1</fullName>
    </submittedName>
</protein>
<organism evidence="1 2">
    <name type="scientific">Acaulospora morrowiae</name>
    <dbReference type="NCBI Taxonomy" id="94023"/>
    <lineage>
        <taxon>Eukaryota</taxon>
        <taxon>Fungi</taxon>
        <taxon>Fungi incertae sedis</taxon>
        <taxon>Mucoromycota</taxon>
        <taxon>Glomeromycotina</taxon>
        <taxon>Glomeromycetes</taxon>
        <taxon>Diversisporales</taxon>
        <taxon>Acaulosporaceae</taxon>
        <taxon>Acaulospora</taxon>
    </lineage>
</organism>
<reference evidence="1" key="1">
    <citation type="submission" date="2021-06" db="EMBL/GenBank/DDBJ databases">
        <authorList>
            <person name="Kallberg Y."/>
            <person name="Tangrot J."/>
            <person name="Rosling A."/>
        </authorList>
    </citation>
    <scope>NUCLEOTIDE SEQUENCE</scope>
    <source>
        <strain evidence="1">CL551</strain>
    </source>
</reference>
<comment type="caution">
    <text evidence="1">The sequence shown here is derived from an EMBL/GenBank/DDBJ whole genome shotgun (WGS) entry which is preliminary data.</text>
</comment>
<dbReference type="PANTHER" id="PTHR10492:SF57">
    <property type="entry name" value="ATP-DEPENDENT DNA HELICASE"/>
    <property type="match status" value="1"/>
</dbReference>
<name>A0A9N9HGC9_9GLOM</name>